<feature type="transmembrane region" description="Helical" evidence="8">
    <location>
        <begin position="6"/>
        <end position="26"/>
    </location>
</feature>
<keyword evidence="6 8" id="KW-1133">Transmembrane helix</keyword>
<feature type="transmembrane region" description="Helical" evidence="8">
    <location>
        <begin position="76"/>
        <end position="96"/>
    </location>
</feature>
<reference evidence="9 10" key="2">
    <citation type="submission" date="2018-06" db="EMBL/GenBank/DDBJ databases">
        <authorList>
            <person name="Zhirakovskaya E."/>
        </authorList>
    </citation>
    <scope>NUCLEOTIDE SEQUENCE [LARGE SCALE GENOMIC DNA]</scope>
    <source>
        <strain evidence="9 10">FBKL4.011</strain>
    </source>
</reference>
<sequence length="255" mass="27167">MGDLDLSMLLFLVISGFIAAFIDSVVGGGGLISIPVLLATGLPPAVALGTNKLASTLASLTSTISFMKSGKISVKLVLYLIPLSFIGSISGAYIVKQIPSEFLKPMIVVLLIIVTIFTLFKKNWGQSSTYQGLSWKSGIFIALAALLIGFYDGFLGGGTGSFLLFSFLLIGFDFVQAAGNSKVLNFTSNIAALGMFIYLGQVNYIYGITMGISMIIGAWIGSNMAIKKGSSYVKILFVTMTVILISKQVWDLIHV</sequence>
<evidence type="ECO:0000256" key="7">
    <source>
        <dbReference type="ARBA" id="ARBA00023136"/>
    </source>
</evidence>
<dbReference type="PANTHER" id="PTHR30269:SF0">
    <property type="entry name" value="MEMBRANE TRANSPORTER PROTEIN YFCA-RELATED"/>
    <property type="match status" value="1"/>
</dbReference>
<feature type="transmembrane region" description="Helical" evidence="8">
    <location>
        <begin position="102"/>
        <end position="120"/>
    </location>
</feature>
<protein>
    <recommendedName>
        <fullName evidence="8">Probable membrane transporter protein</fullName>
    </recommendedName>
</protein>
<keyword evidence="3" id="KW-0813">Transport</keyword>
<feature type="transmembrane region" description="Helical" evidence="8">
    <location>
        <begin position="157"/>
        <end position="175"/>
    </location>
</feature>
<dbReference type="PANTHER" id="PTHR30269">
    <property type="entry name" value="TRANSMEMBRANE PROTEIN YFCA"/>
    <property type="match status" value="1"/>
</dbReference>
<dbReference type="InterPro" id="IPR002781">
    <property type="entry name" value="TM_pro_TauE-like"/>
</dbReference>
<name>A0A364K086_9BACL</name>
<dbReference type="OrthoDB" id="554695at2"/>
<keyword evidence="7 8" id="KW-0472">Membrane</keyword>
<evidence type="ECO:0000313" key="10">
    <source>
        <dbReference type="Proteomes" id="UP000251213"/>
    </source>
</evidence>
<dbReference type="Proteomes" id="UP000251213">
    <property type="component" value="Unassembled WGS sequence"/>
</dbReference>
<dbReference type="AlphaFoldDB" id="A0A364K086"/>
<evidence type="ECO:0000256" key="8">
    <source>
        <dbReference type="RuleBase" id="RU363041"/>
    </source>
</evidence>
<feature type="transmembrane region" description="Helical" evidence="8">
    <location>
        <begin position="182"/>
        <end position="198"/>
    </location>
</feature>
<proteinExistence type="inferred from homology"/>
<dbReference type="Pfam" id="PF01925">
    <property type="entry name" value="TauE"/>
    <property type="match status" value="1"/>
</dbReference>
<reference evidence="9 10" key="1">
    <citation type="submission" date="2018-06" db="EMBL/GenBank/DDBJ databases">
        <title>Thermoflavimicrobium daqus sp. nov., a thermophilic microbe isolated from Moutai-flavour Daqu.</title>
        <authorList>
            <person name="Wang X."/>
            <person name="Zhou H."/>
        </authorList>
    </citation>
    <scope>NUCLEOTIDE SEQUENCE [LARGE SCALE GENOMIC DNA]</scope>
    <source>
        <strain evidence="9 10">FBKL4.011</strain>
    </source>
</reference>
<gene>
    <name evidence="9" type="ORF">DL897_17975</name>
</gene>
<keyword evidence="4 8" id="KW-1003">Cell membrane</keyword>
<keyword evidence="5 8" id="KW-0812">Transmembrane</keyword>
<dbReference type="RefSeq" id="WP_113660474.1">
    <property type="nucleotide sequence ID" value="NZ_KZ845698.1"/>
</dbReference>
<evidence type="ECO:0000256" key="3">
    <source>
        <dbReference type="ARBA" id="ARBA00022448"/>
    </source>
</evidence>
<dbReference type="InterPro" id="IPR052017">
    <property type="entry name" value="TSUP"/>
</dbReference>
<evidence type="ECO:0000256" key="1">
    <source>
        <dbReference type="ARBA" id="ARBA00004651"/>
    </source>
</evidence>
<comment type="similarity">
    <text evidence="2 8">Belongs to the 4-toluene sulfonate uptake permease (TSUP) (TC 2.A.102) family.</text>
</comment>
<evidence type="ECO:0000313" key="9">
    <source>
        <dbReference type="EMBL" id="RAL20648.1"/>
    </source>
</evidence>
<evidence type="ECO:0000256" key="2">
    <source>
        <dbReference type="ARBA" id="ARBA00009142"/>
    </source>
</evidence>
<accession>A0A364K086</accession>
<dbReference type="EMBL" id="QJKK01000036">
    <property type="protein sequence ID" value="RAL20648.1"/>
    <property type="molecule type" value="Genomic_DNA"/>
</dbReference>
<evidence type="ECO:0000256" key="4">
    <source>
        <dbReference type="ARBA" id="ARBA00022475"/>
    </source>
</evidence>
<evidence type="ECO:0000256" key="6">
    <source>
        <dbReference type="ARBA" id="ARBA00022989"/>
    </source>
</evidence>
<keyword evidence="10" id="KW-1185">Reference proteome</keyword>
<comment type="subcellular location">
    <subcellularLocation>
        <location evidence="1 8">Cell membrane</location>
        <topology evidence="1 8">Multi-pass membrane protein</topology>
    </subcellularLocation>
</comment>
<feature type="transmembrane region" description="Helical" evidence="8">
    <location>
        <begin position="204"/>
        <end position="220"/>
    </location>
</feature>
<evidence type="ECO:0000256" key="5">
    <source>
        <dbReference type="ARBA" id="ARBA00022692"/>
    </source>
</evidence>
<dbReference type="GO" id="GO:0005886">
    <property type="term" value="C:plasma membrane"/>
    <property type="evidence" value="ECO:0007669"/>
    <property type="project" value="UniProtKB-SubCell"/>
</dbReference>
<comment type="caution">
    <text evidence="9">The sequence shown here is derived from an EMBL/GenBank/DDBJ whole genome shotgun (WGS) entry which is preliminary data.</text>
</comment>
<organism evidence="9 10">
    <name type="scientific">Thermoflavimicrobium daqui</name>
    <dbReference type="NCBI Taxonomy" id="2137476"/>
    <lineage>
        <taxon>Bacteria</taxon>
        <taxon>Bacillati</taxon>
        <taxon>Bacillota</taxon>
        <taxon>Bacilli</taxon>
        <taxon>Bacillales</taxon>
        <taxon>Thermoactinomycetaceae</taxon>
        <taxon>Thermoflavimicrobium</taxon>
    </lineage>
</organism>